<keyword evidence="6" id="KW-1185">Reference proteome</keyword>
<dbReference type="Pfam" id="PF00583">
    <property type="entry name" value="Acetyltransf_1"/>
    <property type="match status" value="1"/>
</dbReference>
<dbReference type="Gene3D" id="3.40.630.30">
    <property type="match status" value="1"/>
</dbReference>
<feature type="region of interest" description="Disordered" evidence="3">
    <location>
        <begin position="1"/>
        <end position="31"/>
    </location>
</feature>
<sequence length="195" mass="21363">MEIHTASTLESGSGIAAASPARTGRNTDRSRIAADGSTASLGIRGVVCDARHADRIADVINVRQFEWTDFDAVTAVWEATGRDVVTRPELEAKLTRDPELFLVAASDDEVAGVVLGTYDGRRGWILRLAVHPGHRRKGIASQLVKELEDRFERIGCPRVNLLVMPDNEAGLRFWRALGYLPYPDVLCSKPLRSGV</sequence>
<protein>
    <recommendedName>
        <fullName evidence="4">N-acetyltransferase domain-containing protein</fullName>
    </recommendedName>
</protein>
<feature type="domain" description="N-acetyltransferase" evidence="4">
    <location>
        <begin position="60"/>
        <end position="192"/>
    </location>
</feature>
<gene>
    <name evidence="5" type="ORF">Ahu01nite_044840</name>
</gene>
<dbReference type="EMBL" id="BOMN01000057">
    <property type="protein sequence ID" value="GIE21382.1"/>
    <property type="molecule type" value="Genomic_DNA"/>
</dbReference>
<dbReference type="PROSITE" id="PS51186">
    <property type="entry name" value="GNAT"/>
    <property type="match status" value="1"/>
</dbReference>
<dbReference type="SUPFAM" id="SSF55729">
    <property type="entry name" value="Acyl-CoA N-acyltransferases (Nat)"/>
    <property type="match status" value="1"/>
</dbReference>
<evidence type="ECO:0000313" key="6">
    <source>
        <dbReference type="Proteomes" id="UP000603200"/>
    </source>
</evidence>
<keyword evidence="1" id="KW-0808">Transferase</keyword>
<dbReference type="InterPro" id="IPR000182">
    <property type="entry name" value="GNAT_dom"/>
</dbReference>
<evidence type="ECO:0000259" key="4">
    <source>
        <dbReference type="PROSITE" id="PS51186"/>
    </source>
</evidence>
<evidence type="ECO:0000313" key="5">
    <source>
        <dbReference type="EMBL" id="GIE21382.1"/>
    </source>
</evidence>
<feature type="compositionally biased region" description="Polar residues" evidence="3">
    <location>
        <begin position="1"/>
        <end position="11"/>
    </location>
</feature>
<dbReference type="CDD" id="cd04301">
    <property type="entry name" value="NAT_SF"/>
    <property type="match status" value="1"/>
</dbReference>
<evidence type="ECO:0000256" key="1">
    <source>
        <dbReference type="ARBA" id="ARBA00022679"/>
    </source>
</evidence>
<dbReference type="InterPro" id="IPR016181">
    <property type="entry name" value="Acyl_CoA_acyltransferase"/>
</dbReference>
<comment type="caution">
    <text evidence="5">The sequence shown here is derived from an EMBL/GenBank/DDBJ whole genome shotgun (WGS) entry which is preliminary data.</text>
</comment>
<organism evidence="5 6">
    <name type="scientific">Winogradskya humida</name>
    <dbReference type="NCBI Taxonomy" id="113566"/>
    <lineage>
        <taxon>Bacteria</taxon>
        <taxon>Bacillati</taxon>
        <taxon>Actinomycetota</taxon>
        <taxon>Actinomycetes</taxon>
        <taxon>Micromonosporales</taxon>
        <taxon>Micromonosporaceae</taxon>
        <taxon>Winogradskya</taxon>
    </lineage>
</organism>
<dbReference type="PANTHER" id="PTHR43877">
    <property type="entry name" value="AMINOALKYLPHOSPHONATE N-ACETYLTRANSFERASE-RELATED-RELATED"/>
    <property type="match status" value="1"/>
</dbReference>
<evidence type="ECO:0000256" key="3">
    <source>
        <dbReference type="SAM" id="MobiDB-lite"/>
    </source>
</evidence>
<proteinExistence type="predicted"/>
<accession>A0ABQ3ZT72</accession>
<name>A0ABQ3ZT72_9ACTN</name>
<evidence type="ECO:0000256" key="2">
    <source>
        <dbReference type="ARBA" id="ARBA00023315"/>
    </source>
</evidence>
<dbReference type="Proteomes" id="UP000603200">
    <property type="component" value="Unassembled WGS sequence"/>
</dbReference>
<reference evidence="5 6" key="1">
    <citation type="submission" date="2021-01" db="EMBL/GenBank/DDBJ databases">
        <title>Whole genome shotgun sequence of Actinoplanes humidus NBRC 14915.</title>
        <authorList>
            <person name="Komaki H."/>
            <person name="Tamura T."/>
        </authorList>
    </citation>
    <scope>NUCLEOTIDE SEQUENCE [LARGE SCALE GENOMIC DNA]</scope>
    <source>
        <strain evidence="5 6">NBRC 14915</strain>
    </source>
</reference>
<dbReference type="InterPro" id="IPR050832">
    <property type="entry name" value="Bact_Acetyltransf"/>
</dbReference>
<keyword evidence="2" id="KW-0012">Acyltransferase</keyword>